<sequence length="59" mass="6699">MKYGRIIETGTHDDLMSTDGEYANLIQTFYTQQEGDEKLPPEFDAVASTLPISNFIVMR</sequence>
<reference evidence="1" key="3">
    <citation type="submission" date="2023-05" db="EMBL/GenBank/DDBJ databases">
        <authorList>
            <person name="Smith C.H."/>
        </authorList>
    </citation>
    <scope>NUCLEOTIDE SEQUENCE</scope>
    <source>
        <strain evidence="1">CHS0354</strain>
        <tissue evidence="1">Mantle</tissue>
    </source>
</reference>
<organism evidence="1 2">
    <name type="scientific">Potamilus streckersoni</name>
    <dbReference type="NCBI Taxonomy" id="2493646"/>
    <lineage>
        <taxon>Eukaryota</taxon>
        <taxon>Metazoa</taxon>
        <taxon>Spiralia</taxon>
        <taxon>Lophotrochozoa</taxon>
        <taxon>Mollusca</taxon>
        <taxon>Bivalvia</taxon>
        <taxon>Autobranchia</taxon>
        <taxon>Heteroconchia</taxon>
        <taxon>Palaeoheterodonta</taxon>
        <taxon>Unionida</taxon>
        <taxon>Unionoidea</taxon>
        <taxon>Unionidae</taxon>
        <taxon>Ambleminae</taxon>
        <taxon>Lampsilini</taxon>
        <taxon>Potamilus</taxon>
    </lineage>
</organism>
<name>A0AAE0W768_9BIVA</name>
<comment type="caution">
    <text evidence="1">The sequence shown here is derived from an EMBL/GenBank/DDBJ whole genome shotgun (WGS) entry which is preliminary data.</text>
</comment>
<reference evidence="1" key="1">
    <citation type="journal article" date="2021" name="Genome Biol. Evol.">
        <title>A High-Quality Reference Genome for a Parasitic Bivalve with Doubly Uniparental Inheritance (Bivalvia: Unionida).</title>
        <authorList>
            <person name="Smith C.H."/>
        </authorList>
    </citation>
    <scope>NUCLEOTIDE SEQUENCE</scope>
    <source>
        <strain evidence="1">CHS0354</strain>
    </source>
</reference>
<dbReference type="EMBL" id="JAEAOA010000493">
    <property type="protein sequence ID" value="KAK3604648.1"/>
    <property type="molecule type" value="Genomic_DNA"/>
</dbReference>
<evidence type="ECO:0000313" key="2">
    <source>
        <dbReference type="Proteomes" id="UP001195483"/>
    </source>
</evidence>
<dbReference type="Proteomes" id="UP001195483">
    <property type="component" value="Unassembled WGS sequence"/>
</dbReference>
<protein>
    <submittedName>
        <fullName evidence="1">Uncharacterized protein</fullName>
    </submittedName>
</protein>
<dbReference type="AlphaFoldDB" id="A0AAE0W768"/>
<gene>
    <name evidence="1" type="ORF">CHS0354_007191</name>
</gene>
<proteinExistence type="predicted"/>
<accession>A0AAE0W768</accession>
<keyword evidence="2" id="KW-1185">Reference proteome</keyword>
<reference evidence="1" key="2">
    <citation type="journal article" date="2021" name="Genome Biol. Evol.">
        <title>Developing a high-quality reference genome for a parasitic bivalve with doubly uniparental inheritance (Bivalvia: Unionida).</title>
        <authorList>
            <person name="Smith C.H."/>
        </authorList>
    </citation>
    <scope>NUCLEOTIDE SEQUENCE</scope>
    <source>
        <strain evidence="1">CHS0354</strain>
        <tissue evidence="1">Mantle</tissue>
    </source>
</reference>
<evidence type="ECO:0000313" key="1">
    <source>
        <dbReference type="EMBL" id="KAK3604648.1"/>
    </source>
</evidence>